<proteinExistence type="predicted"/>
<dbReference type="EMBL" id="JACEFO010001605">
    <property type="protein sequence ID" value="KAF8732154.1"/>
    <property type="molecule type" value="Genomic_DNA"/>
</dbReference>
<dbReference type="SUPFAM" id="SSF52540">
    <property type="entry name" value="P-loop containing nucleoside triphosphate hydrolases"/>
    <property type="match status" value="1"/>
</dbReference>
<feature type="compositionally biased region" description="Low complexity" evidence="1">
    <location>
        <begin position="131"/>
        <end position="144"/>
    </location>
</feature>
<dbReference type="OrthoDB" id="6161812at2759"/>
<organism evidence="3 4">
    <name type="scientific">Digitaria exilis</name>
    <dbReference type="NCBI Taxonomy" id="1010633"/>
    <lineage>
        <taxon>Eukaryota</taxon>
        <taxon>Viridiplantae</taxon>
        <taxon>Streptophyta</taxon>
        <taxon>Embryophyta</taxon>
        <taxon>Tracheophyta</taxon>
        <taxon>Spermatophyta</taxon>
        <taxon>Magnoliopsida</taxon>
        <taxon>Liliopsida</taxon>
        <taxon>Poales</taxon>
        <taxon>Poaceae</taxon>
        <taxon>PACMAD clade</taxon>
        <taxon>Panicoideae</taxon>
        <taxon>Panicodae</taxon>
        <taxon>Paniceae</taxon>
        <taxon>Anthephorinae</taxon>
        <taxon>Digitaria</taxon>
    </lineage>
</organism>
<comment type="caution">
    <text evidence="3">The sequence shown here is derived from an EMBL/GenBank/DDBJ whole genome shotgun (WGS) entry which is preliminary data.</text>
</comment>
<protein>
    <recommendedName>
        <fullName evidence="2">NB-ARC domain-containing protein</fullName>
    </recommendedName>
</protein>
<dbReference type="PANTHER" id="PTHR19338">
    <property type="entry name" value="TRANSLOCASE OF INNER MITOCHONDRIAL MEMBRANE 13 HOMOLOG"/>
    <property type="match status" value="1"/>
</dbReference>
<evidence type="ECO:0000256" key="1">
    <source>
        <dbReference type="SAM" id="MobiDB-lite"/>
    </source>
</evidence>
<dbReference type="AlphaFoldDB" id="A0A835F9A1"/>
<feature type="domain" description="NB-ARC" evidence="2">
    <location>
        <begin position="207"/>
        <end position="274"/>
    </location>
</feature>
<evidence type="ECO:0000259" key="2">
    <source>
        <dbReference type="Pfam" id="PF00931"/>
    </source>
</evidence>
<feature type="compositionally biased region" description="Pro residues" evidence="1">
    <location>
        <begin position="121"/>
        <end position="130"/>
    </location>
</feature>
<feature type="compositionally biased region" description="Low complexity" evidence="1">
    <location>
        <begin position="98"/>
        <end position="120"/>
    </location>
</feature>
<name>A0A835F9A1_9POAL</name>
<dbReference type="GO" id="GO:0043531">
    <property type="term" value="F:ADP binding"/>
    <property type="evidence" value="ECO:0007669"/>
    <property type="project" value="InterPro"/>
</dbReference>
<feature type="region of interest" description="Disordered" evidence="1">
    <location>
        <begin position="85"/>
        <end position="144"/>
    </location>
</feature>
<evidence type="ECO:0000313" key="4">
    <source>
        <dbReference type="Proteomes" id="UP000636709"/>
    </source>
</evidence>
<accession>A0A835F9A1</accession>
<reference evidence="3" key="1">
    <citation type="submission" date="2020-07" db="EMBL/GenBank/DDBJ databases">
        <title>Genome sequence and genetic diversity analysis of an under-domesticated orphan crop, white fonio (Digitaria exilis).</title>
        <authorList>
            <person name="Bennetzen J.L."/>
            <person name="Chen S."/>
            <person name="Ma X."/>
            <person name="Wang X."/>
            <person name="Yssel A.E.J."/>
            <person name="Chaluvadi S.R."/>
            <person name="Johnson M."/>
            <person name="Gangashetty P."/>
            <person name="Hamidou F."/>
            <person name="Sanogo M.D."/>
            <person name="Zwaenepoel A."/>
            <person name="Wallace J."/>
            <person name="Van De Peer Y."/>
            <person name="Van Deynze A."/>
        </authorList>
    </citation>
    <scope>NUCLEOTIDE SEQUENCE</scope>
    <source>
        <tissue evidence="3">Leaves</tissue>
    </source>
</reference>
<dbReference type="Proteomes" id="UP000636709">
    <property type="component" value="Unassembled WGS sequence"/>
</dbReference>
<keyword evidence="4" id="KW-1185">Reference proteome</keyword>
<dbReference type="Gene3D" id="3.40.50.300">
    <property type="entry name" value="P-loop containing nucleotide triphosphate hydrolases"/>
    <property type="match status" value="1"/>
</dbReference>
<dbReference type="PANTHER" id="PTHR19338:SF48">
    <property type="entry name" value="OS12G0166600 PROTEIN"/>
    <property type="match status" value="1"/>
</dbReference>
<evidence type="ECO:0000313" key="3">
    <source>
        <dbReference type="EMBL" id="KAF8732154.1"/>
    </source>
</evidence>
<dbReference type="InterPro" id="IPR002182">
    <property type="entry name" value="NB-ARC"/>
</dbReference>
<dbReference type="InterPro" id="IPR027417">
    <property type="entry name" value="P-loop_NTPase"/>
</dbReference>
<sequence>MEGTAMAILSNGGQLLTDEYRLLHNVGPGITDLRDDLDTMTALLIMHSETAGAGDDDGAAVDHFVRVWMKPAPRARLRRRRLHRPLQAPDQVPSPDQPTASSSASNASSGPSSPAAASPERSPPSAPAPSPSATATPASAAASTATPSAAAGHLLRLQPLPLLLRRVRSMTFLSIAISSASRTRRKPWRRSWWSKTTEERIEISRRAMVLSIVGFGGLGMTTLAKEVCRRLEEEFPYQAMVSVSQAFEAGRDLEELCKRACWSRWRWSKRRMREEPKMMVRRHCWQQMLVSRTTTKIRRSSSWSFSKTRGTYIELLVISSLLTRINS</sequence>
<dbReference type="Pfam" id="PF00931">
    <property type="entry name" value="NB-ARC"/>
    <property type="match status" value="1"/>
</dbReference>
<gene>
    <name evidence="3" type="ORF">HU200_016122</name>
</gene>